<evidence type="ECO:0000313" key="3">
    <source>
        <dbReference type="Proteomes" id="UP000070054"/>
    </source>
</evidence>
<feature type="region of interest" description="Disordered" evidence="1">
    <location>
        <begin position="1"/>
        <end position="30"/>
    </location>
</feature>
<evidence type="ECO:0000256" key="1">
    <source>
        <dbReference type="SAM" id="MobiDB-lite"/>
    </source>
</evidence>
<dbReference type="Proteomes" id="UP000070054">
    <property type="component" value="Unassembled WGS sequence"/>
</dbReference>
<name>A0A135RTW8_9PEZI</name>
<dbReference type="EMBL" id="JEMN01001788">
    <property type="protein sequence ID" value="KXH27133.1"/>
    <property type="molecule type" value="Genomic_DNA"/>
</dbReference>
<proteinExistence type="predicted"/>
<reference evidence="2 3" key="1">
    <citation type="submission" date="2014-02" db="EMBL/GenBank/DDBJ databases">
        <title>The genome sequence of Colletotrichum nymphaeae SA-01.</title>
        <authorList>
            <person name="Baroncelli R."/>
            <person name="Thon M.R."/>
        </authorList>
    </citation>
    <scope>NUCLEOTIDE SEQUENCE [LARGE SCALE GENOMIC DNA]</scope>
    <source>
        <strain evidence="2 3">SA-01</strain>
    </source>
</reference>
<organism evidence="2 3">
    <name type="scientific">Colletotrichum nymphaeae SA-01</name>
    <dbReference type="NCBI Taxonomy" id="1460502"/>
    <lineage>
        <taxon>Eukaryota</taxon>
        <taxon>Fungi</taxon>
        <taxon>Dikarya</taxon>
        <taxon>Ascomycota</taxon>
        <taxon>Pezizomycotina</taxon>
        <taxon>Sordariomycetes</taxon>
        <taxon>Hypocreomycetidae</taxon>
        <taxon>Glomerellales</taxon>
        <taxon>Glomerellaceae</taxon>
        <taxon>Colletotrichum</taxon>
        <taxon>Colletotrichum acutatum species complex</taxon>
    </lineage>
</organism>
<accession>A0A135RTW8</accession>
<comment type="caution">
    <text evidence="2">The sequence shown here is derived from an EMBL/GenBank/DDBJ whole genome shotgun (WGS) entry which is preliminary data.</text>
</comment>
<evidence type="ECO:0000313" key="2">
    <source>
        <dbReference type="EMBL" id="KXH27133.1"/>
    </source>
</evidence>
<protein>
    <submittedName>
        <fullName evidence="2">Uncharacterized protein</fullName>
    </submittedName>
</protein>
<dbReference type="AlphaFoldDB" id="A0A135RTW8"/>
<sequence length="30" mass="3398">MNTTAYATPMMLQKERTDETNFPVDPLPGK</sequence>
<gene>
    <name evidence="2" type="ORF">CNYM01_04407</name>
</gene>
<keyword evidence="3" id="KW-1185">Reference proteome</keyword>